<comment type="similarity">
    <text evidence="2 11">Belongs to the mitochondrial carrier (TC 2.A.29) family.</text>
</comment>
<dbReference type="Gene3D" id="1.50.40.10">
    <property type="entry name" value="Mitochondrial carrier domain"/>
    <property type="match status" value="1"/>
</dbReference>
<evidence type="ECO:0000256" key="8">
    <source>
        <dbReference type="ARBA" id="ARBA00023128"/>
    </source>
</evidence>
<evidence type="ECO:0000256" key="7">
    <source>
        <dbReference type="ARBA" id="ARBA00022989"/>
    </source>
</evidence>
<keyword evidence="6" id="KW-0999">Mitochondrion inner membrane</keyword>
<protein>
    <submittedName>
        <fullName evidence="12">Carrier protein</fullName>
    </submittedName>
</protein>
<dbReference type="InterPro" id="IPR018108">
    <property type="entry name" value="MCP_transmembrane"/>
</dbReference>
<keyword evidence="9 10" id="KW-0472">Membrane</keyword>
<dbReference type="FunFam" id="1.50.40.10:FF:000102">
    <property type="entry name" value="Folate carrier protein Flx1"/>
    <property type="match status" value="1"/>
</dbReference>
<dbReference type="PANTHER" id="PTHR45683">
    <property type="entry name" value="MITOCHONDRIAL NICOTINAMIDE ADENINE DINUCLEOTIDE TRANSPORTER 1-RELATED-RELATED"/>
    <property type="match status" value="1"/>
</dbReference>
<evidence type="ECO:0000256" key="3">
    <source>
        <dbReference type="ARBA" id="ARBA00022448"/>
    </source>
</evidence>
<evidence type="ECO:0000256" key="10">
    <source>
        <dbReference type="PROSITE-ProRule" id="PRU00282"/>
    </source>
</evidence>
<dbReference type="GO" id="GO:0005743">
    <property type="term" value="C:mitochondrial inner membrane"/>
    <property type="evidence" value="ECO:0007669"/>
    <property type="project" value="UniProtKB-SubCell"/>
</dbReference>
<feature type="repeat" description="Solcar" evidence="10">
    <location>
        <begin position="106"/>
        <end position="193"/>
    </location>
</feature>
<dbReference type="InterPro" id="IPR002067">
    <property type="entry name" value="MCP"/>
</dbReference>
<feature type="repeat" description="Solcar" evidence="10">
    <location>
        <begin position="209"/>
        <end position="291"/>
    </location>
</feature>
<proteinExistence type="inferred from homology"/>
<dbReference type="PRINTS" id="PR00926">
    <property type="entry name" value="MITOCARRIER"/>
</dbReference>
<dbReference type="AlphaFoldDB" id="A0A5M8PED3"/>
<dbReference type="GO" id="GO:0015215">
    <property type="term" value="F:nucleotide transmembrane transporter activity"/>
    <property type="evidence" value="ECO:0007669"/>
    <property type="project" value="UniProtKB-ARBA"/>
</dbReference>
<comment type="caution">
    <text evidence="12">The sequence shown here is derived from an EMBL/GenBank/DDBJ whole genome shotgun (WGS) entry which is preliminary data.</text>
</comment>
<evidence type="ECO:0000313" key="13">
    <source>
        <dbReference type="Proteomes" id="UP000324767"/>
    </source>
</evidence>
<name>A0A5M8PED3_9LECA</name>
<keyword evidence="7" id="KW-1133">Transmembrane helix</keyword>
<evidence type="ECO:0000256" key="1">
    <source>
        <dbReference type="ARBA" id="ARBA00004448"/>
    </source>
</evidence>
<reference evidence="12 13" key="1">
    <citation type="submission" date="2019-09" db="EMBL/GenBank/DDBJ databases">
        <title>The hologenome of the rock-dwelling lichen Lasallia pustulata.</title>
        <authorList>
            <person name="Greshake Tzovaras B."/>
            <person name="Segers F."/>
            <person name="Bicker A."/>
            <person name="Dal Grande F."/>
            <person name="Otte J."/>
            <person name="Hankeln T."/>
            <person name="Schmitt I."/>
            <person name="Ebersberger I."/>
        </authorList>
    </citation>
    <scope>NUCLEOTIDE SEQUENCE [LARGE SCALE GENOMIC DNA]</scope>
    <source>
        <strain evidence="12">A1-1</strain>
    </source>
</reference>
<keyword evidence="4 10" id="KW-0812">Transmembrane</keyword>
<organism evidence="12 13">
    <name type="scientific">Lasallia pustulata</name>
    <dbReference type="NCBI Taxonomy" id="136370"/>
    <lineage>
        <taxon>Eukaryota</taxon>
        <taxon>Fungi</taxon>
        <taxon>Dikarya</taxon>
        <taxon>Ascomycota</taxon>
        <taxon>Pezizomycotina</taxon>
        <taxon>Lecanoromycetes</taxon>
        <taxon>OSLEUM clade</taxon>
        <taxon>Umbilicariomycetidae</taxon>
        <taxon>Umbilicariales</taxon>
        <taxon>Umbilicariaceae</taxon>
        <taxon>Lasallia</taxon>
    </lineage>
</organism>
<keyword evidence="3 11" id="KW-0813">Transport</keyword>
<evidence type="ECO:0000313" key="12">
    <source>
        <dbReference type="EMBL" id="KAA6407274.1"/>
    </source>
</evidence>
<evidence type="ECO:0000256" key="11">
    <source>
        <dbReference type="RuleBase" id="RU000488"/>
    </source>
</evidence>
<dbReference type="PROSITE" id="PS50920">
    <property type="entry name" value="SOLCAR"/>
    <property type="match status" value="3"/>
</dbReference>
<accession>A0A5M8PED3</accession>
<dbReference type="InterPro" id="IPR044712">
    <property type="entry name" value="SLC25A32-like"/>
</dbReference>
<evidence type="ECO:0000256" key="6">
    <source>
        <dbReference type="ARBA" id="ARBA00022792"/>
    </source>
</evidence>
<dbReference type="EMBL" id="VXIT01000019">
    <property type="protein sequence ID" value="KAA6407274.1"/>
    <property type="molecule type" value="Genomic_DNA"/>
</dbReference>
<dbReference type="OrthoDB" id="428293at2759"/>
<dbReference type="Proteomes" id="UP000324767">
    <property type="component" value="Unassembled WGS sequence"/>
</dbReference>
<dbReference type="SUPFAM" id="SSF103506">
    <property type="entry name" value="Mitochondrial carrier"/>
    <property type="match status" value="1"/>
</dbReference>
<evidence type="ECO:0000256" key="2">
    <source>
        <dbReference type="ARBA" id="ARBA00006375"/>
    </source>
</evidence>
<keyword evidence="8" id="KW-0496">Mitochondrion</keyword>
<gene>
    <name evidence="12" type="ORF">FRX48_09076</name>
</gene>
<evidence type="ECO:0000256" key="5">
    <source>
        <dbReference type="ARBA" id="ARBA00022737"/>
    </source>
</evidence>
<dbReference type="Pfam" id="PF00153">
    <property type="entry name" value="Mito_carr"/>
    <property type="match status" value="3"/>
</dbReference>
<evidence type="ECO:0000256" key="4">
    <source>
        <dbReference type="ARBA" id="ARBA00022692"/>
    </source>
</evidence>
<feature type="repeat" description="Solcar" evidence="10">
    <location>
        <begin position="7"/>
        <end position="95"/>
    </location>
</feature>
<keyword evidence="5" id="KW-0677">Repeat</keyword>
<comment type="subcellular location">
    <subcellularLocation>
        <location evidence="1">Mitochondrion inner membrane</location>
        <topology evidence="1">Multi-pass membrane protein</topology>
    </subcellularLocation>
</comment>
<sequence>MSDPVLSPSLRETIAGFTAGVVSTLTVHPLDVIKTRLQVDRTPASRLGSSWRIARDIAHNEGSVAAFYRGLTPNLIGNSVSWALYFWWYSNIKDALNAYHGPERGLSYYDYFIASGAAGALTAICTNPIWVIKTRMLSTSSKHAGAYTSVLDGTRHIYRSEGFSGFYRGLVPSLFGVSHGAFQFTAYEQLKNYRASGPVEAQKDLTNVDYLWLSGLSKIFAGTITYPYQVVRARLQTYDADKTYRSARDVVLQVRRQEGWGGFYKGLGPNLLRVVPSTCVTFLVTYTKNIEGSKQQSLGDHRRWQCLPYGTFG</sequence>
<dbReference type="InterPro" id="IPR023395">
    <property type="entry name" value="MCP_dom_sf"/>
</dbReference>
<evidence type="ECO:0000256" key="9">
    <source>
        <dbReference type="ARBA" id="ARBA00023136"/>
    </source>
</evidence>